<dbReference type="KEGG" id="pmo:Pmob_0300"/>
<dbReference type="EMBL" id="CP000879">
    <property type="protein sequence ID" value="ABX31042.1"/>
    <property type="molecule type" value="Genomic_DNA"/>
</dbReference>
<dbReference type="HOGENOM" id="CLU_2975320_0_0_0"/>
<dbReference type="STRING" id="403833.Pmob_0300"/>
<proteinExistence type="predicted"/>
<dbReference type="InterPro" id="IPR049049">
    <property type="entry name" value="Beta-AFase-like_GH127_C"/>
</dbReference>
<name>A9BJ97_PETMO</name>
<keyword evidence="3" id="KW-1185">Reference proteome</keyword>
<evidence type="ECO:0000313" key="3">
    <source>
        <dbReference type="Proteomes" id="UP000000789"/>
    </source>
</evidence>
<evidence type="ECO:0000259" key="1">
    <source>
        <dbReference type="Pfam" id="PF20737"/>
    </source>
</evidence>
<dbReference type="RefSeq" id="WP_012208149.1">
    <property type="nucleotide sequence ID" value="NC_010003.1"/>
</dbReference>
<sequence>MIKLKAKGHDEDLQNWEGRLYSQAGRIKVGKKKIDVNLIPYFAWTNREAGPMAVWIRK</sequence>
<dbReference type="AlphaFoldDB" id="A9BJ97"/>
<gene>
    <name evidence="2" type="ordered locus">Pmob_0300</name>
</gene>
<accession>A9BJ97</accession>
<evidence type="ECO:0000313" key="2">
    <source>
        <dbReference type="EMBL" id="ABX31042.1"/>
    </source>
</evidence>
<dbReference type="Proteomes" id="UP000000789">
    <property type="component" value="Chromosome"/>
</dbReference>
<protein>
    <recommendedName>
        <fullName evidence="1">Non-reducing end beta-L-arabinofuranosidase-like GH127 C-terminal domain-containing protein</fullName>
    </recommendedName>
</protein>
<organism evidence="2 3">
    <name type="scientific">Petrotoga mobilis (strain DSM 10674 / SJ95)</name>
    <dbReference type="NCBI Taxonomy" id="403833"/>
    <lineage>
        <taxon>Bacteria</taxon>
        <taxon>Thermotogati</taxon>
        <taxon>Thermotogota</taxon>
        <taxon>Thermotogae</taxon>
        <taxon>Petrotogales</taxon>
        <taxon>Petrotogaceae</taxon>
        <taxon>Petrotoga</taxon>
    </lineage>
</organism>
<dbReference type="Pfam" id="PF20737">
    <property type="entry name" value="Glyco_hydro127C"/>
    <property type="match status" value="1"/>
</dbReference>
<reference evidence="2" key="1">
    <citation type="submission" date="2007-11" db="EMBL/GenBank/DDBJ databases">
        <title>Complete sequence of Petroga mobilis SJ95.</title>
        <authorList>
            <consortium name="US DOE Joint Genome Institute"/>
            <person name="Copeland A."/>
            <person name="Lucas S."/>
            <person name="Lapidus A."/>
            <person name="Barry K."/>
            <person name="Glavina del Rio T."/>
            <person name="Dalin E."/>
            <person name="Tice H."/>
            <person name="Pitluck S."/>
            <person name="Meincke L."/>
            <person name="Brettin T."/>
            <person name="Bruce D."/>
            <person name="Detter J.C."/>
            <person name="Han C."/>
            <person name="Kuske C.R."/>
            <person name="Schmutz J."/>
            <person name="Larimer F."/>
            <person name="Land M."/>
            <person name="Hauser L."/>
            <person name="Kyrpides N."/>
            <person name="Mikhailova N."/>
            <person name="Noll K."/>
            <person name="Richardson P."/>
        </authorList>
    </citation>
    <scope>NUCLEOTIDE SEQUENCE [LARGE SCALE GENOMIC DNA]</scope>
    <source>
        <strain evidence="2">SJ95</strain>
    </source>
</reference>
<feature type="domain" description="Non-reducing end beta-L-arabinofuranosidase-like GH127 C-terminal" evidence="1">
    <location>
        <begin position="28"/>
        <end position="57"/>
    </location>
</feature>